<dbReference type="EMBL" id="VFQX01000034">
    <property type="protein sequence ID" value="KAF0977508.1"/>
    <property type="molecule type" value="Genomic_DNA"/>
</dbReference>
<dbReference type="GeneID" id="68110718"/>
<comment type="caution">
    <text evidence="1">The sequence shown here is derived from an EMBL/GenBank/DDBJ whole genome shotgun (WGS) entry which is preliminary data.</text>
</comment>
<dbReference type="Proteomes" id="UP000444721">
    <property type="component" value="Unassembled WGS sequence"/>
</dbReference>
<sequence length="189" mass="21138">MDDDPHTTQSDLLKEFCELNVKNSESGSIGSGSIGSGSIGSGSIGSGSIGSGSIEEMDGLDWKDYSLMNNEYFQLLISLWKQPIDHHSHHQQQQPPLHTKEQQPHHSIMLMMKFSSLHSSSHSSIVEKFMCIRKDEQIISSQLNHLKLNYNSDTIRAICLFKKFVNISILNGLLILFHSINISNIIGEE</sequence>
<gene>
    <name evidence="1" type="ORF">FDP41_003500</name>
</gene>
<organism evidence="1 2">
    <name type="scientific">Naegleria fowleri</name>
    <name type="common">Brain eating amoeba</name>
    <dbReference type="NCBI Taxonomy" id="5763"/>
    <lineage>
        <taxon>Eukaryota</taxon>
        <taxon>Discoba</taxon>
        <taxon>Heterolobosea</taxon>
        <taxon>Tetramitia</taxon>
        <taxon>Eutetramitia</taxon>
        <taxon>Vahlkampfiidae</taxon>
        <taxon>Naegleria</taxon>
    </lineage>
</organism>
<evidence type="ECO:0000313" key="2">
    <source>
        <dbReference type="Proteomes" id="UP000444721"/>
    </source>
</evidence>
<name>A0A6A5BUA1_NAEFO</name>
<accession>A0A6A5BUA1</accession>
<keyword evidence="2" id="KW-1185">Reference proteome</keyword>
<reference evidence="1 2" key="1">
    <citation type="journal article" date="2019" name="Sci. Rep.">
        <title>Nanopore sequencing improves the draft genome of the human pathogenic amoeba Naegleria fowleri.</title>
        <authorList>
            <person name="Liechti N."/>
            <person name="Schurch N."/>
            <person name="Bruggmann R."/>
            <person name="Wittwer M."/>
        </authorList>
    </citation>
    <scope>NUCLEOTIDE SEQUENCE [LARGE SCALE GENOMIC DNA]</scope>
    <source>
        <strain evidence="1 2">ATCC 30894</strain>
    </source>
</reference>
<dbReference type="AlphaFoldDB" id="A0A6A5BUA1"/>
<evidence type="ECO:0000313" key="1">
    <source>
        <dbReference type="EMBL" id="KAF0977508.1"/>
    </source>
</evidence>
<protein>
    <submittedName>
        <fullName evidence="1">Uncharacterized protein</fullName>
    </submittedName>
</protein>
<proteinExistence type="predicted"/>
<dbReference type="VEuPathDB" id="AmoebaDB:FDP41_003500"/>
<dbReference type="RefSeq" id="XP_044562221.1">
    <property type="nucleotide sequence ID" value="XM_044706812.1"/>
</dbReference>